<dbReference type="Gene3D" id="3.30.70.270">
    <property type="match status" value="1"/>
</dbReference>
<feature type="domain" description="GGDEF" evidence="6">
    <location>
        <begin position="183"/>
        <end position="320"/>
    </location>
</feature>
<evidence type="ECO:0000256" key="1">
    <source>
        <dbReference type="ARBA" id="ARBA00022553"/>
    </source>
</evidence>
<dbReference type="InterPro" id="IPR001789">
    <property type="entry name" value="Sig_transdc_resp-reg_receiver"/>
</dbReference>
<protein>
    <submittedName>
        <fullName evidence="7">Response regulator receiver modulated diguanylate cyclase</fullName>
    </submittedName>
</protein>
<dbReference type="GO" id="GO:0000160">
    <property type="term" value="P:phosphorelay signal transduction system"/>
    <property type="evidence" value="ECO:0007669"/>
    <property type="project" value="InterPro"/>
</dbReference>
<keyword evidence="1 4" id="KW-0597">Phosphoprotein</keyword>
<dbReference type="InterPro" id="IPR011006">
    <property type="entry name" value="CheY-like_superfamily"/>
</dbReference>
<evidence type="ECO:0000259" key="5">
    <source>
        <dbReference type="PROSITE" id="PS50110"/>
    </source>
</evidence>
<dbReference type="Proteomes" id="UP000008809">
    <property type="component" value="Chromosome"/>
</dbReference>
<evidence type="ECO:0000256" key="3">
    <source>
        <dbReference type="ARBA" id="ARBA00023163"/>
    </source>
</evidence>
<dbReference type="RefSeq" id="WP_011442985.1">
    <property type="nucleotide sequence ID" value="NC_007778.1"/>
</dbReference>
<evidence type="ECO:0000256" key="4">
    <source>
        <dbReference type="PROSITE-ProRule" id="PRU00169"/>
    </source>
</evidence>
<dbReference type="PANTHER" id="PTHR44591:SF3">
    <property type="entry name" value="RESPONSE REGULATORY DOMAIN-CONTAINING PROTEIN"/>
    <property type="match status" value="1"/>
</dbReference>
<name>Q2ISK9_RHOP2</name>
<dbReference type="PROSITE" id="PS50110">
    <property type="entry name" value="RESPONSE_REGULATORY"/>
    <property type="match status" value="1"/>
</dbReference>
<sequence length="320" mass="34057">MRILVIDDSEDGRDVAEAMLIAAGYEDVQTSDSAADAYQILAVGHSTAAKVSPVDLILMDIMMPEIDGIEACARIRGEPHLMDVPIIMVTLLDDVDSLANAFVAGATDYITKPLKRVELHARVRSALKLKSELDRRRARERELLEFLATLGDRRTSHWIDEGTGLIIGEVAEAYLTAENQGGGDLSVIALGLDRLEALRQILGDAAAANIVSRVARLVRAATATVGVVAGAYRNGTIVLIVPELPRQRALDLGEALRAAVSDLRIAEPEATCADHATASVAVVTGRVDSSVERIHLLTRAMAAVSRAAAEGGDRIVSEAA</sequence>
<dbReference type="InterPro" id="IPR029787">
    <property type="entry name" value="Nucleotide_cyclase"/>
</dbReference>
<reference evidence="7 8" key="1">
    <citation type="submission" date="2006-01" db="EMBL/GenBank/DDBJ databases">
        <title>Complete sequence of Rhodopseudomonas palustris HaA2.</title>
        <authorList>
            <consortium name="US DOE Joint Genome Institute"/>
            <person name="Copeland A."/>
            <person name="Lucas S."/>
            <person name="Lapidus A."/>
            <person name="Barry K."/>
            <person name="Detter J.C."/>
            <person name="Glavina T."/>
            <person name="Hammon N."/>
            <person name="Israni S."/>
            <person name="Pitluck S."/>
            <person name="Chain P."/>
            <person name="Malfatti S."/>
            <person name="Shin M."/>
            <person name="Vergez L."/>
            <person name="Schmutz J."/>
            <person name="Larimer F."/>
            <person name="Land M."/>
            <person name="Hauser L."/>
            <person name="Pelletier D.A."/>
            <person name="Kyrpides N."/>
            <person name="Anderson I."/>
            <person name="Oda Y."/>
            <person name="Harwood C.S."/>
            <person name="Richardson P."/>
        </authorList>
    </citation>
    <scope>NUCLEOTIDE SEQUENCE [LARGE SCALE GENOMIC DNA]</scope>
    <source>
        <strain evidence="7 8">HaA2</strain>
    </source>
</reference>
<dbReference type="SMART" id="SM00448">
    <property type="entry name" value="REC"/>
    <property type="match status" value="1"/>
</dbReference>
<keyword evidence="2" id="KW-0805">Transcription regulation</keyword>
<dbReference type="AlphaFoldDB" id="Q2ISK9"/>
<keyword evidence="3" id="KW-0804">Transcription</keyword>
<evidence type="ECO:0000256" key="2">
    <source>
        <dbReference type="ARBA" id="ARBA00023015"/>
    </source>
</evidence>
<dbReference type="Pfam" id="PF00990">
    <property type="entry name" value="GGDEF"/>
    <property type="match status" value="1"/>
</dbReference>
<organism evidence="7 8">
    <name type="scientific">Rhodopseudomonas palustris (strain HaA2)</name>
    <dbReference type="NCBI Taxonomy" id="316058"/>
    <lineage>
        <taxon>Bacteria</taxon>
        <taxon>Pseudomonadati</taxon>
        <taxon>Pseudomonadota</taxon>
        <taxon>Alphaproteobacteria</taxon>
        <taxon>Hyphomicrobiales</taxon>
        <taxon>Nitrobacteraceae</taxon>
        <taxon>Rhodopseudomonas</taxon>
    </lineage>
</organism>
<dbReference type="Gene3D" id="3.40.50.2300">
    <property type="match status" value="1"/>
</dbReference>
<dbReference type="SUPFAM" id="SSF52172">
    <property type="entry name" value="CheY-like"/>
    <property type="match status" value="1"/>
</dbReference>
<dbReference type="EMBL" id="CP000250">
    <property type="protein sequence ID" value="ABD08801.1"/>
    <property type="molecule type" value="Genomic_DNA"/>
</dbReference>
<dbReference type="InterPro" id="IPR000160">
    <property type="entry name" value="GGDEF_dom"/>
</dbReference>
<dbReference type="OrthoDB" id="5292887at2"/>
<evidence type="ECO:0000259" key="6">
    <source>
        <dbReference type="PROSITE" id="PS50887"/>
    </source>
</evidence>
<evidence type="ECO:0000313" key="7">
    <source>
        <dbReference type="EMBL" id="ABD08801.1"/>
    </source>
</evidence>
<dbReference type="PROSITE" id="PS50887">
    <property type="entry name" value="GGDEF"/>
    <property type="match status" value="1"/>
</dbReference>
<feature type="domain" description="Response regulatory" evidence="5">
    <location>
        <begin position="2"/>
        <end position="127"/>
    </location>
</feature>
<dbReference type="HOGENOM" id="CLU_000445_11_28_5"/>
<dbReference type="InterPro" id="IPR043128">
    <property type="entry name" value="Rev_trsase/Diguanyl_cyclase"/>
</dbReference>
<dbReference type="InterPro" id="IPR050595">
    <property type="entry name" value="Bact_response_regulator"/>
</dbReference>
<dbReference type="PANTHER" id="PTHR44591">
    <property type="entry name" value="STRESS RESPONSE REGULATOR PROTEIN 1"/>
    <property type="match status" value="1"/>
</dbReference>
<dbReference type="KEGG" id="rpb:RPB_4108"/>
<accession>Q2ISK9</accession>
<evidence type="ECO:0000313" key="8">
    <source>
        <dbReference type="Proteomes" id="UP000008809"/>
    </source>
</evidence>
<gene>
    <name evidence="7" type="ordered locus">RPB_4108</name>
</gene>
<feature type="modified residue" description="4-aspartylphosphate" evidence="4">
    <location>
        <position position="60"/>
    </location>
</feature>
<dbReference type="SUPFAM" id="SSF55073">
    <property type="entry name" value="Nucleotide cyclase"/>
    <property type="match status" value="1"/>
</dbReference>
<dbReference type="eggNOG" id="COG3706">
    <property type="taxonomic scope" value="Bacteria"/>
</dbReference>
<keyword evidence="8" id="KW-1185">Reference proteome</keyword>
<dbReference type="STRING" id="316058.RPB_4108"/>
<dbReference type="Pfam" id="PF00072">
    <property type="entry name" value="Response_reg"/>
    <property type="match status" value="1"/>
</dbReference>
<proteinExistence type="predicted"/>